<dbReference type="EMBL" id="JBHULV010000045">
    <property type="protein sequence ID" value="MFD2732560.1"/>
    <property type="molecule type" value="Genomic_DNA"/>
</dbReference>
<dbReference type="RefSeq" id="WP_379047101.1">
    <property type="nucleotide sequence ID" value="NZ_JBHSKW010000064.1"/>
</dbReference>
<protein>
    <submittedName>
        <fullName evidence="2">Aspartyl protease family protein</fullName>
    </submittedName>
</protein>
<dbReference type="PROSITE" id="PS50106">
    <property type="entry name" value="PDZ"/>
    <property type="match status" value="1"/>
</dbReference>
<name>A0ABW5TVP7_9SPHI</name>
<dbReference type="InterPro" id="IPR036034">
    <property type="entry name" value="PDZ_sf"/>
</dbReference>
<dbReference type="Gene3D" id="2.40.70.10">
    <property type="entry name" value="Acid Proteases"/>
    <property type="match status" value="2"/>
</dbReference>
<reference evidence="3" key="1">
    <citation type="journal article" date="2019" name="Int. J. Syst. Evol. Microbiol.">
        <title>The Global Catalogue of Microorganisms (GCM) 10K type strain sequencing project: providing services to taxonomists for standard genome sequencing and annotation.</title>
        <authorList>
            <consortium name="The Broad Institute Genomics Platform"/>
            <consortium name="The Broad Institute Genome Sequencing Center for Infectious Disease"/>
            <person name="Wu L."/>
            <person name="Ma J."/>
        </authorList>
    </citation>
    <scope>NUCLEOTIDE SEQUENCE [LARGE SCALE GENOMIC DNA]</scope>
    <source>
        <strain evidence="3">KCTC 42456</strain>
    </source>
</reference>
<dbReference type="Proteomes" id="UP001597546">
    <property type="component" value="Unassembled WGS sequence"/>
</dbReference>
<evidence type="ECO:0000259" key="1">
    <source>
        <dbReference type="PROSITE" id="PS50106"/>
    </source>
</evidence>
<dbReference type="Pfam" id="PF17820">
    <property type="entry name" value="PDZ_6"/>
    <property type="match status" value="1"/>
</dbReference>
<dbReference type="InterPro" id="IPR021109">
    <property type="entry name" value="Peptidase_aspartic_dom_sf"/>
</dbReference>
<dbReference type="Gene3D" id="2.30.42.10">
    <property type="match status" value="1"/>
</dbReference>
<accession>A0ABW5TVP7</accession>
<organism evidence="2 3">
    <name type="scientific">Pedobacter alpinus</name>
    <dbReference type="NCBI Taxonomy" id="1590643"/>
    <lineage>
        <taxon>Bacteria</taxon>
        <taxon>Pseudomonadati</taxon>
        <taxon>Bacteroidota</taxon>
        <taxon>Sphingobacteriia</taxon>
        <taxon>Sphingobacteriales</taxon>
        <taxon>Sphingobacteriaceae</taxon>
        <taxon>Pedobacter</taxon>
    </lineage>
</organism>
<gene>
    <name evidence="2" type="ORF">ACFSSE_12700</name>
</gene>
<keyword evidence="3" id="KW-1185">Reference proteome</keyword>
<dbReference type="InterPro" id="IPR034122">
    <property type="entry name" value="Retropepsin-like_bacterial"/>
</dbReference>
<sequence length="414" mass="46528">MSSNFYKLFFNLLFACIFAFIMPVFGQGEFVFSGKRKKEVLSFKKSRGLIILPMYINNKGPFNFVLDTGVGSVIITNPSLKDSLNLQYLRKIEINGLGEQEKIIAYSTPFLDLKIGNAMFKSATVVVLADDVFNLSGYAGLPIDGLIGHDFFNSFLVQVNYESNVLKISKKRTSKLLKKGTKIPIEIKEKKPYLNATVKTDQGEKLPLNLLIDTGSGHPIVLETYGNKSFPLPEKFVIANLGVGLAGNIRGFNGRIKELKLGKFSFDDIVASFPYYEDVASKVTNNSRNGSLGNPIFRRFNVLFDYEHKSIYLKRLANYKMPFEYDMSGMELVAVGDNYDRYLVTRVERQSAADEFGIIAGDEILSVNFKPVNQLSLEEIIKMFSSKDDRTLFLEISRGENDGFAGVLTLKKRI</sequence>
<dbReference type="Pfam" id="PF13650">
    <property type="entry name" value="Asp_protease_2"/>
    <property type="match status" value="1"/>
</dbReference>
<dbReference type="GO" id="GO:0006508">
    <property type="term" value="P:proteolysis"/>
    <property type="evidence" value="ECO:0007669"/>
    <property type="project" value="UniProtKB-KW"/>
</dbReference>
<feature type="domain" description="PDZ" evidence="1">
    <location>
        <begin position="310"/>
        <end position="384"/>
    </location>
</feature>
<keyword evidence="2" id="KW-0645">Protease</keyword>
<dbReference type="GO" id="GO:0008233">
    <property type="term" value="F:peptidase activity"/>
    <property type="evidence" value="ECO:0007669"/>
    <property type="project" value="UniProtKB-KW"/>
</dbReference>
<evidence type="ECO:0000313" key="2">
    <source>
        <dbReference type="EMBL" id="MFD2732560.1"/>
    </source>
</evidence>
<comment type="caution">
    <text evidence="2">The sequence shown here is derived from an EMBL/GenBank/DDBJ whole genome shotgun (WGS) entry which is preliminary data.</text>
</comment>
<dbReference type="InterPro" id="IPR001478">
    <property type="entry name" value="PDZ"/>
</dbReference>
<dbReference type="SUPFAM" id="SSF50156">
    <property type="entry name" value="PDZ domain-like"/>
    <property type="match status" value="1"/>
</dbReference>
<dbReference type="InterPro" id="IPR041489">
    <property type="entry name" value="PDZ_6"/>
</dbReference>
<evidence type="ECO:0000313" key="3">
    <source>
        <dbReference type="Proteomes" id="UP001597546"/>
    </source>
</evidence>
<dbReference type="CDD" id="cd05483">
    <property type="entry name" value="retropepsin_like_bacteria"/>
    <property type="match status" value="1"/>
</dbReference>
<proteinExistence type="predicted"/>
<keyword evidence="2" id="KW-0378">Hydrolase</keyword>